<comment type="caution">
    <text evidence="2">The sequence shown here is derived from an EMBL/GenBank/DDBJ whole genome shotgun (WGS) entry which is preliminary data.</text>
</comment>
<accession>A0AA86PKY5</accession>
<sequence>MSSTQNEQHLVSSIQRLLQLTSGDPSYAVYRVLTLSDATYSLLFCQLSFDLNLQLEAVHGLFADLSTKYLYVASQSTRNSSSSQKRQDIEAQSENDSEVSKKLRVTKQKDRVPLSQFKKQFSETLKAIVAEFEDGAAQMTDKEVCLALTKHFQSHNQNLFWERVQGEIAYKTKLQLKEFFQKSFAKCQFEQISEADKLKIKELSRAMPSSKPSEIVDVFFSQAGSEAYFRRKLVMFVQYQKRIEVQ</sequence>
<evidence type="ECO:0000256" key="1">
    <source>
        <dbReference type="SAM" id="MobiDB-lite"/>
    </source>
</evidence>
<keyword evidence="4" id="KW-1185">Reference proteome</keyword>
<proteinExistence type="predicted"/>
<organism evidence="2">
    <name type="scientific">Hexamita inflata</name>
    <dbReference type="NCBI Taxonomy" id="28002"/>
    <lineage>
        <taxon>Eukaryota</taxon>
        <taxon>Metamonada</taxon>
        <taxon>Diplomonadida</taxon>
        <taxon>Hexamitidae</taxon>
        <taxon>Hexamitinae</taxon>
        <taxon>Hexamita</taxon>
    </lineage>
</organism>
<name>A0AA86PKY5_9EUKA</name>
<dbReference type="Proteomes" id="UP001642409">
    <property type="component" value="Unassembled WGS sequence"/>
</dbReference>
<reference evidence="3 4" key="2">
    <citation type="submission" date="2024-07" db="EMBL/GenBank/DDBJ databases">
        <authorList>
            <person name="Akdeniz Z."/>
        </authorList>
    </citation>
    <scope>NUCLEOTIDE SEQUENCE [LARGE SCALE GENOMIC DNA]</scope>
</reference>
<dbReference type="EMBL" id="CAXDID020000030">
    <property type="protein sequence ID" value="CAL5993397.1"/>
    <property type="molecule type" value="Genomic_DNA"/>
</dbReference>
<feature type="region of interest" description="Disordered" evidence="1">
    <location>
        <begin position="81"/>
        <end position="102"/>
    </location>
</feature>
<dbReference type="EMBL" id="CATOUU010000697">
    <property type="protein sequence ID" value="CAI9941910.1"/>
    <property type="molecule type" value="Genomic_DNA"/>
</dbReference>
<evidence type="ECO:0000313" key="2">
    <source>
        <dbReference type="EMBL" id="CAI9941910.1"/>
    </source>
</evidence>
<dbReference type="AlphaFoldDB" id="A0AA86PKY5"/>
<evidence type="ECO:0000313" key="3">
    <source>
        <dbReference type="EMBL" id="CAL5993397.1"/>
    </source>
</evidence>
<evidence type="ECO:0000313" key="4">
    <source>
        <dbReference type="Proteomes" id="UP001642409"/>
    </source>
</evidence>
<gene>
    <name evidence="3" type="ORF">HINF_LOCUS13044</name>
    <name evidence="2" type="ORF">HINF_LOCUS29555</name>
</gene>
<reference evidence="2" key="1">
    <citation type="submission" date="2023-06" db="EMBL/GenBank/DDBJ databases">
        <authorList>
            <person name="Kurt Z."/>
        </authorList>
    </citation>
    <scope>NUCLEOTIDE SEQUENCE</scope>
</reference>
<protein>
    <submittedName>
        <fullName evidence="3">Hypothetical_protein</fullName>
    </submittedName>
</protein>